<dbReference type="EMBL" id="MAXA01000018">
    <property type="protein sequence ID" value="OHV44757.1"/>
    <property type="molecule type" value="Genomic_DNA"/>
</dbReference>
<dbReference type="PANTHER" id="PTHR10196">
    <property type="entry name" value="SUGAR KINASE"/>
    <property type="match status" value="1"/>
</dbReference>
<dbReference type="AlphaFoldDB" id="A0A1S1RFB8"/>
<name>A0A1S1RFB8_9ACTN</name>
<gene>
    <name evidence="8" type="ORF">BBK14_30760</name>
</gene>
<evidence type="ECO:0000313" key="9">
    <source>
        <dbReference type="Proteomes" id="UP000179769"/>
    </source>
</evidence>
<evidence type="ECO:0000259" key="6">
    <source>
        <dbReference type="Pfam" id="PF00370"/>
    </source>
</evidence>
<dbReference type="Pfam" id="PF02782">
    <property type="entry name" value="FGGY_C"/>
    <property type="match status" value="1"/>
</dbReference>
<evidence type="ECO:0000256" key="4">
    <source>
        <dbReference type="ARBA" id="ARBA00022777"/>
    </source>
</evidence>
<dbReference type="Gene3D" id="3.30.420.40">
    <property type="match status" value="2"/>
</dbReference>
<feature type="domain" description="Carbohydrate kinase FGGY C-terminal" evidence="7">
    <location>
        <begin position="242"/>
        <end position="431"/>
    </location>
</feature>
<dbReference type="InterPro" id="IPR000577">
    <property type="entry name" value="Carb_kinase_FGGY"/>
</dbReference>
<evidence type="ECO:0000313" key="8">
    <source>
        <dbReference type="EMBL" id="OHV44757.1"/>
    </source>
</evidence>
<dbReference type="Pfam" id="PF00370">
    <property type="entry name" value="FGGY_N"/>
    <property type="match status" value="1"/>
</dbReference>
<proteinExistence type="inferred from homology"/>
<evidence type="ECO:0008006" key="10">
    <source>
        <dbReference type="Google" id="ProtNLM"/>
    </source>
</evidence>
<dbReference type="OrthoDB" id="9805576at2"/>
<keyword evidence="5" id="KW-0067">ATP-binding</keyword>
<comment type="caution">
    <text evidence="8">The sequence shown here is derived from an EMBL/GenBank/DDBJ whole genome shotgun (WGS) entry which is preliminary data.</text>
</comment>
<protein>
    <recommendedName>
        <fullName evidence="10">Glycerol kinase</fullName>
    </recommendedName>
</protein>
<keyword evidence="9" id="KW-1185">Reference proteome</keyword>
<evidence type="ECO:0000259" key="7">
    <source>
        <dbReference type="Pfam" id="PF02782"/>
    </source>
</evidence>
<dbReference type="GO" id="GO:0005524">
    <property type="term" value="F:ATP binding"/>
    <property type="evidence" value="ECO:0007669"/>
    <property type="project" value="UniProtKB-KW"/>
</dbReference>
<comment type="similarity">
    <text evidence="1">Belongs to the FGGY kinase family.</text>
</comment>
<dbReference type="InterPro" id="IPR043129">
    <property type="entry name" value="ATPase_NBD"/>
</dbReference>
<dbReference type="SUPFAM" id="SSF53067">
    <property type="entry name" value="Actin-like ATPase domain"/>
    <property type="match status" value="2"/>
</dbReference>
<dbReference type="PANTHER" id="PTHR10196:SF69">
    <property type="entry name" value="GLYCEROL KINASE"/>
    <property type="match status" value="1"/>
</dbReference>
<evidence type="ECO:0000256" key="3">
    <source>
        <dbReference type="ARBA" id="ARBA00022741"/>
    </source>
</evidence>
<dbReference type="GO" id="GO:0004370">
    <property type="term" value="F:glycerol kinase activity"/>
    <property type="evidence" value="ECO:0007669"/>
    <property type="project" value="TreeGrafter"/>
</dbReference>
<keyword evidence="2" id="KW-0808">Transferase</keyword>
<dbReference type="Proteomes" id="UP000179769">
    <property type="component" value="Unassembled WGS sequence"/>
</dbReference>
<organism evidence="8 9">
    <name type="scientific">Parafrankia soli</name>
    <dbReference type="NCBI Taxonomy" id="2599596"/>
    <lineage>
        <taxon>Bacteria</taxon>
        <taxon>Bacillati</taxon>
        <taxon>Actinomycetota</taxon>
        <taxon>Actinomycetes</taxon>
        <taxon>Frankiales</taxon>
        <taxon>Frankiaceae</taxon>
        <taxon>Parafrankia</taxon>
    </lineage>
</organism>
<dbReference type="InterPro" id="IPR018485">
    <property type="entry name" value="FGGY_C"/>
</dbReference>
<keyword evidence="3" id="KW-0547">Nucleotide-binding</keyword>
<dbReference type="InterPro" id="IPR018484">
    <property type="entry name" value="FGGY_N"/>
</dbReference>
<accession>A0A1S1RFB8</accession>
<dbReference type="GO" id="GO:0019563">
    <property type="term" value="P:glycerol catabolic process"/>
    <property type="evidence" value="ECO:0007669"/>
    <property type="project" value="TreeGrafter"/>
</dbReference>
<dbReference type="PIRSF" id="PIRSF000538">
    <property type="entry name" value="GlpK"/>
    <property type="match status" value="1"/>
</dbReference>
<feature type="domain" description="Carbohydrate kinase FGGY N-terminal" evidence="6">
    <location>
        <begin position="2"/>
        <end position="231"/>
    </location>
</feature>
<evidence type="ECO:0000256" key="1">
    <source>
        <dbReference type="ARBA" id="ARBA00009156"/>
    </source>
</evidence>
<evidence type="ECO:0000256" key="5">
    <source>
        <dbReference type="ARBA" id="ARBA00022840"/>
    </source>
</evidence>
<dbReference type="GO" id="GO:0005829">
    <property type="term" value="C:cytosol"/>
    <property type="evidence" value="ECO:0007669"/>
    <property type="project" value="TreeGrafter"/>
</dbReference>
<keyword evidence="4" id="KW-0418">Kinase</keyword>
<evidence type="ECO:0000256" key="2">
    <source>
        <dbReference type="ARBA" id="ARBA00022679"/>
    </source>
</evidence>
<reference evidence="9" key="1">
    <citation type="submission" date="2016-07" db="EMBL/GenBank/DDBJ databases">
        <title>Frankia sp. NRRL B-16219 Genome sequencing.</title>
        <authorList>
            <person name="Ghodhbane-Gtari F."/>
            <person name="Swanson E."/>
            <person name="Gueddou A."/>
            <person name="Louati M."/>
            <person name="Nouioui I."/>
            <person name="Hezbri K."/>
            <person name="Abebe-Akele F."/>
            <person name="Simpson S."/>
            <person name="Morris K."/>
            <person name="Thomas K."/>
            <person name="Gtari M."/>
            <person name="Tisa L.S."/>
        </authorList>
    </citation>
    <scope>NUCLEOTIDE SEQUENCE [LARGE SCALE GENOMIC DNA]</scope>
    <source>
        <strain evidence="9">NRRL B-16219</strain>
    </source>
</reference>
<sequence length="485" mass="50256">MLVDRDATVVASSSCPVGQRHPGPGQVEQSAEEIWASVQRAVRTCVDRELAARVAGVAISVQRESVVLWDTVSGAAVGPILSWQDRRLATATAADALERGGHAPYIRSSTGLPLDPMFSALKAGWLLDTYDPSRARAGTGAWKVGTLDAWLLSRFGGPAVTEIGNASRTQLLDIGGRQWDPTLLDLFDVPRAALPDVVASLGPFPPARGLPPLPDGLPVLAVLGDSHAALFAQARGAPGVVKATYGTGSSVMTLGRADAGDTSLCSTIAWQLPGTAGDAADGVAHATEANIRSTGRTISWLADLFQVDPTALLAEAATASSDEIILVPAFGGLAAPWWDRDATPVIIGVSLGTGRPQLARAALESVAFQIDDVITVLQRAAGPLALLACDGGLTRSEVLMQLQADVSGLPVRISATPNLSALGAALLAGVGAGWWTLGGLPEPPGRATGAEVLPRIDADTRARLRNRWADAVARARSHQRTKAAS</sequence>